<name>A0A1S2Q803_9ACTN</name>
<evidence type="ECO:0000313" key="2">
    <source>
        <dbReference type="EMBL" id="OIK02259.1"/>
    </source>
</evidence>
<dbReference type="OrthoDB" id="657225at2"/>
<comment type="caution">
    <text evidence="2">The sequence shown here is derived from an EMBL/GenBank/DDBJ whole genome shotgun (WGS) entry which is preliminary data.</text>
</comment>
<dbReference type="Gene3D" id="1.20.1290.10">
    <property type="entry name" value="AhpD-like"/>
    <property type="match status" value="1"/>
</dbReference>
<dbReference type="SUPFAM" id="SSF69118">
    <property type="entry name" value="AhpD-like"/>
    <property type="match status" value="1"/>
</dbReference>
<dbReference type="InterPro" id="IPR029032">
    <property type="entry name" value="AhpD-like"/>
</dbReference>
<evidence type="ECO:0000313" key="3">
    <source>
        <dbReference type="Proteomes" id="UP000179642"/>
    </source>
</evidence>
<gene>
    <name evidence="2" type="ORF">BIV23_25080</name>
</gene>
<dbReference type="RefSeq" id="WP_071383330.1">
    <property type="nucleotide sequence ID" value="NZ_MLYO01000041.1"/>
</dbReference>
<dbReference type="PANTHER" id="PTHR34846:SF10">
    <property type="entry name" value="CYTOPLASMIC PROTEIN"/>
    <property type="match status" value="1"/>
</dbReference>
<dbReference type="PANTHER" id="PTHR34846">
    <property type="entry name" value="4-CARBOXYMUCONOLACTONE DECARBOXYLASE FAMILY PROTEIN (AFU_ORTHOLOGUE AFUA_6G11590)"/>
    <property type="match status" value="1"/>
</dbReference>
<accession>A0A1S2Q803</accession>
<feature type="domain" description="Carboxymuconolactone decarboxylase-like" evidence="1">
    <location>
        <begin position="47"/>
        <end position="122"/>
    </location>
</feature>
<dbReference type="EMBL" id="MLYO01000041">
    <property type="protein sequence ID" value="OIK02259.1"/>
    <property type="molecule type" value="Genomic_DNA"/>
</dbReference>
<dbReference type="InterPro" id="IPR003779">
    <property type="entry name" value="CMD-like"/>
</dbReference>
<proteinExistence type="predicted"/>
<organism evidence="2 3">
    <name type="scientific">Streptomyces monashensis</name>
    <dbReference type="NCBI Taxonomy" id="1678012"/>
    <lineage>
        <taxon>Bacteria</taxon>
        <taxon>Bacillati</taxon>
        <taxon>Actinomycetota</taxon>
        <taxon>Actinomycetes</taxon>
        <taxon>Kitasatosporales</taxon>
        <taxon>Streptomycetaceae</taxon>
        <taxon>Streptomyces</taxon>
    </lineage>
</organism>
<dbReference type="Proteomes" id="UP000179642">
    <property type="component" value="Unassembled WGS sequence"/>
</dbReference>
<protein>
    <submittedName>
        <fullName evidence="2">Carboxymuconolactone decarboxylase</fullName>
    </submittedName>
</protein>
<keyword evidence="3" id="KW-1185">Reference proteome</keyword>
<dbReference type="GO" id="GO:0051920">
    <property type="term" value="F:peroxiredoxin activity"/>
    <property type="evidence" value="ECO:0007669"/>
    <property type="project" value="InterPro"/>
</dbReference>
<evidence type="ECO:0000259" key="1">
    <source>
        <dbReference type="Pfam" id="PF02627"/>
    </source>
</evidence>
<dbReference type="AlphaFoldDB" id="A0A1S2Q803"/>
<dbReference type="Pfam" id="PF02627">
    <property type="entry name" value="CMD"/>
    <property type="match status" value="1"/>
</dbReference>
<sequence>MARISLDPPRTLLYRISEWYSRRTYGAVLDPVRALAHNRKVMLTDARMEMSLAKWNTLDPRLKLLAVMASAHLIGCSWCTDFGYWEAHNEGMPSAKLHAVPVWRERRTEFTELELDVLEYAEAMTETQPTVTDELTARLIERLGEPAFVELTAIVAVENLRSRMNSAFGLTGQGFSDRCAVPSRA</sequence>
<reference evidence="2 3" key="1">
    <citation type="submission" date="2016-10" db="EMBL/GenBank/DDBJ databases">
        <title>Genome sequence of Streptomyces sp. MUSC 1.</title>
        <authorList>
            <person name="Lee L.-H."/>
            <person name="Ser H.-L."/>
            <person name="Law J.W.-F."/>
        </authorList>
    </citation>
    <scope>NUCLEOTIDE SEQUENCE [LARGE SCALE GENOMIC DNA]</scope>
    <source>
        <strain evidence="2 3">MUSC 1</strain>
    </source>
</reference>